<feature type="chain" id="PRO_5002989016" evidence="2">
    <location>
        <begin position="22"/>
        <end position="473"/>
    </location>
</feature>
<evidence type="ECO:0000256" key="2">
    <source>
        <dbReference type="SAM" id="SignalP"/>
    </source>
</evidence>
<dbReference type="InterPro" id="IPR039535">
    <property type="entry name" value="ASST-like"/>
</dbReference>
<dbReference type="OrthoDB" id="5427350at2759"/>
<dbReference type="InterPro" id="IPR053143">
    <property type="entry name" value="Arylsulfate_ST"/>
</dbReference>
<gene>
    <name evidence="3" type="ORF">NECHADRAFT_93090</name>
</gene>
<dbReference type="OMA" id="WEGGHTR"/>
<keyword evidence="4" id="KW-1185">Reference proteome</keyword>
<name>C7Z826_FUSV7</name>
<evidence type="ECO:0000256" key="1">
    <source>
        <dbReference type="SAM" id="MobiDB-lite"/>
    </source>
</evidence>
<dbReference type="EMBL" id="GG698911">
    <property type="protein sequence ID" value="EEU39794.1"/>
    <property type="molecule type" value="Genomic_DNA"/>
</dbReference>
<protein>
    <submittedName>
        <fullName evidence="3">Uncharacterized protein</fullName>
    </submittedName>
</protein>
<dbReference type="AlphaFoldDB" id="C7Z826"/>
<dbReference type="PANTHER" id="PTHR35340:SF5">
    <property type="entry name" value="ASST-DOMAIN-CONTAINING PROTEIN"/>
    <property type="match status" value="1"/>
</dbReference>
<accession>C7Z826</accession>
<feature type="compositionally biased region" description="Basic and acidic residues" evidence="1">
    <location>
        <begin position="448"/>
        <end position="460"/>
    </location>
</feature>
<dbReference type="HOGENOM" id="CLU_018249_0_0_1"/>
<dbReference type="InParanoid" id="C7Z826"/>
<dbReference type="Proteomes" id="UP000005206">
    <property type="component" value="Chromosome 4"/>
</dbReference>
<feature type="signal peptide" evidence="2">
    <location>
        <begin position="1"/>
        <end position="21"/>
    </location>
</feature>
<dbReference type="KEGG" id="nhe:NECHADRAFT_93090"/>
<evidence type="ECO:0000313" key="4">
    <source>
        <dbReference type="Proteomes" id="UP000005206"/>
    </source>
</evidence>
<dbReference type="PANTHER" id="PTHR35340">
    <property type="entry name" value="PQQ ENZYME REPEAT PROTEIN-RELATED"/>
    <property type="match status" value="1"/>
</dbReference>
<dbReference type="RefSeq" id="XP_003045507.1">
    <property type="nucleotide sequence ID" value="XM_003045461.1"/>
</dbReference>
<dbReference type="STRING" id="660122.C7Z826"/>
<feature type="region of interest" description="Disordered" evidence="1">
    <location>
        <begin position="437"/>
        <end position="473"/>
    </location>
</feature>
<evidence type="ECO:0000313" key="3">
    <source>
        <dbReference type="EMBL" id="EEU39794.1"/>
    </source>
</evidence>
<reference evidence="3 4" key="1">
    <citation type="journal article" date="2009" name="PLoS Genet.">
        <title>The genome of Nectria haematococca: contribution of supernumerary chromosomes to gene expansion.</title>
        <authorList>
            <person name="Coleman J.J."/>
            <person name="Rounsley S.D."/>
            <person name="Rodriguez-Carres M."/>
            <person name="Kuo A."/>
            <person name="Wasmann C.C."/>
            <person name="Grimwood J."/>
            <person name="Schmutz J."/>
            <person name="Taga M."/>
            <person name="White G.J."/>
            <person name="Zhou S."/>
            <person name="Schwartz D.C."/>
            <person name="Freitag M."/>
            <person name="Ma L.J."/>
            <person name="Danchin E.G."/>
            <person name="Henrissat B."/>
            <person name="Coutinho P.M."/>
            <person name="Nelson D.R."/>
            <person name="Straney D."/>
            <person name="Napoli C.A."/>
            <person name="Barker B.M."/>
            <person name="Gribskov M."/>
            <person name="Rep M."/>
            <person name="Kroken S."/>
            <person name="Molnar I."/>
            <person name="Rensing C."/>
            <person name="Kennell J.C."/>
            <person name="Zamora J."/>
            <person name="Farman M.L."/>
            <person name="Selker E.U."/>
            <person name="Salamov A."/>
            <person name="Shapiro H."/>
            <person name="Pangilinan J."/>
            <person name="Lindquist E."/>
            <person name="Lamers C."/>
            <person name="Grigoriev I.V."/>
            <person name="Geiser D.M."/>
            <person name="Covert S.F."/>
            <person name="Temporini E."/>
            <person name="Vanetten H.D."/>
        </authorList>
    </citation>
    <scope>NUCLEOTIDE SEQUENCE [LARGE SCALE GENOMIC DNA]</scope>
    <source>
        <strain evidence="4">ATCC MYA-4622 / CBS 123669 / FGSC 9596 / NRRL 45880 / 77-13-4</strain>
    </source>
</reference>
<dbReference type="eggNOG" id="ENOG502SKI4">
    <property type="taxonomic scope" value="Eukaryota"/>
</dbReference>
<dbReference type="VEuPathDB" id="FungiDB:NECHADRAFT_93090"/>
<proteinExistence type="predicted"/>
<keyword evidence="2" id="KW-0732">Signal</keyword>
<dbReference type="GeneID" id="9672408"/>
<organism evidence="3 4">
    <name type="scientific">Fusarium vanettenii (strain ATCC MYA-4622 / CBS 123669 / FGSC 9596 / NRRL 45880 / 77-13-4)</name>
    <name type="common">Fusarium solani subsp. pisi</name>
    <dbReference type="NCBI Taxonomy" id="660122"/>
    <lineage>
        <taxon>Eukaryota</taxon>
        <taxon>Fungi</taxon>
        <taxon>Dikarya</taxon>
        <taxon>Ascomycota</taxon>
        <taxon>Pezizomycotina</taxon>
        <taxon>Sordariomycetes</taxon>
        <taxon>Hypocreomycetidae</taxon>
        <taxon>Hypocreales</taxon>
        <taxon>Nectriaceae</taxon>
        <taxon>Fusarium</taxon>
        <taxon>Fusarium solani species complex</taxon>
        <taxon>Fusarium vanettenii</taxon>
    </lineage>
</organism>
<dbReference type="Pfam" id="PF14269">
    <property type="entry name" value="Arylsulfotran_2"/>
    <property type="match status" value="1"/>
</dbReference>
<sequence length="473" mass="52089">MASFCSRALASVLALAGPSLADLTFRSSDIVAPILNINSLNRNGLDEAPYIFLGTVYGQMRAGPMILDARDFSLVYADQHYDNSYCSNVQMFNGSRHLVFWEGVHNRGHANGYGLVYDENYNLVFNVTAQGLGGSLADMHEVQLTSSGTIIFSAYWTIPYDCTIMGGQADAMLMDSGFQETDDGNYLISSRHTSTIALIDGTNGHPIWILGGRRNQFRDLSGGRATNFGWQHDARFYKNQSHITMFDNHGEHTGYCDGPCRSRGLHLAINTTDMTVRVVHEYYHPSGIDSGAMGGMQTLESGNVIVGWGYTPSFVEYAPNGTVVMSVQRGKLGEGFQADMFAYRAHKGKWTGRPSWLPSAAVDAPHRTTENATVYLSWNGATDIASWAVTHYRYMGAAALDKNGAIMGSTFVVDMQNGQPVLMPSSIASVWPEPLGPTSTKFYPRQSKPRDHQQQSRDQQEPTVLHVDPLIHQ</sequence>